<comment type="subcellular location">
    <subcellularLocation>
        <location evidence="2">Secreted</location>
    </subcellularLocation>
</comment>
<comment type="function">
    <text evidence="2">Lytic polysaccharide monooxygenase (LMPO) that depolymerizes crystalline and amorphous polysaccharides via the oxidation of scissile alpha- or beta-(1-4)-glycosidic bonds, yielding C1 and/or C4 oxidation products. Catalysis by LPMOs requires the reduction of the active-site copper from Cu(II) to Cu(I) by a reducing agent and H(2)O(2) or O(2) as a cosubstrate.</text>
</comment>
<comment type="catalytic activity">
    <reaction evidence="2">
        <text>[(1-&gt;4)-beta-D-glucosyl]n+m + reduced acceptor + O2 = 4-dehydro-beta-D-glucosyl-[(1-&gt;4)-beta-D-glucosyl]n-1 + [(1-&gt;4)-beta-D-glucosyl]m + acceptor + H2O.</text>
        <dbReference type="EC" id="1.14.99.56"/>
    </reaction>
</comment>
<dbReference type="GO" id="GO:0030245">
    <property type="term" value="P:cellulose catabolic process"/>
    <property type="evidence" value="ECO:0007669"/>
    <property type="project" value="UniProtKB-UniRule"/>
</dbReference>
<comment type="caution">
    <text evidence="4">The sequence shown here is derived from an EMBL/GenBank/DDBJ whole genome shotgun (WGS) entry which is preliminary data.</text>
</comment>
<keyword evidence="2" id="KW-0119">Carbohydrate metabolism</keyword>
<name>A0A4Y7T1J9_COPMI</name>
<dbReference type="PANTHER" id="PTHR33353">
    <property type="entry name" value="PUTATIVE (AFU_ORTHOLOGUE AFUA_1G12560)-RELATED"/>
    <property type="match status" value="1"/>
</dbReference>
<dbReference type="Pfam" id="PF03443">
    <property type="entry name" value="AA9"/>
    <property type="match status" value="1"/>
</dbReference>
<keyword evidence="1 2" id="KW-1015">Disulfide bond</keyword>
<comment type="domain">
    <text evidence="2">Has a modular structure: an endo-beta-1,4-glucanase catalytic module at the N-terminus, a linker rich in serines and threonines, and a C-terminal carbohydrate-binding module (CBM).</text>
</comment>
<dbReference type="STRING" id="71717.A0A4Y7T1J9"/>
<feature type="domain" description="Auxiliary Activity family 9 catalytic" evidence="3">
    <location>
        <begin position="2"/>
        <end position="153"/>
    </location>
</feature>
<evidence type="ECO:0000313" key="4">
    <source>
        <dbReference type="EMBL" id="TEB27399.1"/>
    </source>
</evidence>
<keyword evidence="2" id="KW-0136">Cellulose degradation</keyword>
<evidence type="ECO:0000256" key="2">
    <source>
        <dbReference type="RuleBase" id="RU368122"/>
    </source>
</evidence>
<reference evidence="4 5" key="1">
    <citation type="journal article" date="2019" name="Nat. Ecol. Evol.">
        <title>Megaphylogeny resolves global patterns of mushroom evolution.</title>
        <authorList>
            <person name="Varga T."/>
            <person name="Krizsan K."/>
            <person name="Foldi C."/>
            <person name="Dima B."/>
            <person name="Sanchez-Garcia M."/>
            <person name="Sanchez-Ramirez S."/>
            <person name="Szollosi G.J."/>
            <person name="Szarkandi J.G."/>
            <person name="Papp V."/>
            <person name="Albert L."/>
            <person name="Andreopoulos W."/>
            <person name="Angelini C."/>
            <person name="Antonin V."/>
            <person name="Barry K.W."/>
            <person name="Bougher N.L."/>
            <person name="Buchanan P."/>
            <person name="Buyck B."/>
            <person name="Bense V."/>
            <person name="Catcheside P."/>
            <person name="Chovatia M."/>
            <person name="Cooper J."/>
            <person name="Damon W."/>
            <person name="Desjardin D."/>
            <person name="Finy P."/>
            <person name="Geml J."/>
            <person name="Haridas S."/>
            <person name="Hughes K."/>
            <person name="Justo A."/>
            <person name="Karasinski D."/>
            <person name="Kautmanova I."/>
            <person name="Kiss B."/>
            <person name="Kocsube S."/>
            <person name="Kotiranta H."/>
            <person name="LaButti K.M."/>
            <person name="Lechner B.E."/>
            <person name="Liimatainen K."/>
            <person name="Lipzen A."/>
            <person name="Lukacs Z."/>
            <person name="Mihaltcheva S."/>
            <person name="Morgado L.N."/>
            <person name="Niskanen T."/>
            <person name="Noordeloos M.E."/>
            <person name="Ohm R.A."/>
            <person name="Ortiz-Santana B."/>
            <person name="Ovrebo C."/>
            <person name="Racz N."/>
            <person name="Riley R."/>
            <person name="Savchenko A."/>
            <person name="Shiryaev A."/>
            <person name="Soop K."/>
            <person name="Spirin V."/>
            <person name="Szebenyi C."/>
            <person name="Tomsovsky M."/>
            <person name="Tulloss R.E."/>
            <person name="Uehling J."/>
            <person name="Grigoriev I.V."/>
            <person name="Vagvolgyi C."/>
            <person name="Papp T."/>
            <person name="Martin F.M."/>
            <person name="Miettinen O."/>
            <person name="Hibbett D.S."/>
            <person name="Nagy L.G."/>
        </authorList>
    </citation>
    <scope>NUCLEOTIDE SEQUENCE [LARGE SCALE GENOMIC DNA]</scope>
    <source>
        <strain evidence="4 5">FP101781</strain>
    </source>
</reference>
<dbReference type="GO" id="GO:0030248">
    <property type="term" value="F:cellulose binding"/>
    <property type="evidence" value="ECO:0007669"/>
    <property type="project" value="UniProtKB-UniRule"/>
</dbReference>
<organism evidence="4 5">
    <name type="scientific">Coprinellus micaceus</name>
    <name type="common">Glistening ink-cap mushroom</name>
    <name type="synonym">Coprinus micaceus</name>
    <dbReference type="NCBI Taxonomy" id="71717"/>
    <lineage>
        <taxon>Eukaryota</taxon>
        <taxon>Fungi</taxon>
        <taxon>Dikarya</taxon>
        <taxon>Basidiomycota</taxon>
        <taxon>Agaricomycotina</taxon>
        <taxon>Agaricomycetes</taxon>
        <taxon>Agaricomycetidae</taxon>
        <taxon>Agaricales</taxon>
        <taxon>Agaricineae</taxon>
        <taxon>Psathyrellaceae</taxon>
        <taxon>Coprinellus</taxon>
    </lineage>
</organism>
<accession>A0A4Y7T1J9</accession>
<dbReference type="PANTHER" id="PTHR33353:SF11">
    <property type="entry name" value="GLYCOSYLHYDROLASE FAMILY 61-7 PROTEIN"/>
    <property type="match status" value="1"/>
</dbReference>
<dbReference type="InterPro" id="IPR049892">
    <property type="entry name" value="AA9"/>
</dbReference>
<dbReference type="GO" id="GO:0005576">
    <property type="term" value="C:extracellular region"/>
    <property type="evidence" value="ECO:0007669"/>
    <property type="project" value="UniProtKB-SubCell"/>
</dbReference>
<dbReference type="EMBL" id="QPFP01000040">
    <property type="protein sequence ID" value="TEB27399.1"/>
    <property type="molecule type" value="Genomic_DNA"/>
</dbReference>
<dbReference type="Gene3D" id="2.70.50.70">
    <property type="match status" value="1"/>
</dbReference>
<dbReference type="InterPro" id="IPR005103">
    <property type="entry name" value="AA9_LPMO"/>
</dbReference>
<gene>
    <name evidence="4" type="ORF">FA13DRAFT_1794798</name>
</gene>
<dbReference type="EC" id="1.14.99.56" evidence="2"/>
<evidence type="ECO:0000259" key="3">
    <source>
        <dbReference type="Pfam" id="PF03443"/>
    </source>
</evidence>
<evidence type="ECO:0000256" key="1">
    <source>
        <dbReference type="ARBA" id="ARBA00023157"/>
    </source>
</evidence>
<proteinExistence type="predicted"/>
<protein>
    <recommendedName>
        <fullName evidence="2">AA9 family lytic polysaccharide monooxygenase</fullName>
        <ecNumber evidence="2">1.14.99.56</ecNumber>
    </recommendedName>
    <alternativeName>
        <fullName evidence="2">Endo-beta-1,4-glucanase</fullName>
    </alternativeName>
    <alternativeName>
        <fullName evidence="2">Glycosyl hydrolase 61 family protein</fullName>
    </alternativeName>
</protein>
<keyword evidence="5" id="KW-1185">Reference proteome</keyword>
<dbReference type="Proteomes" id="UP000298030">
    <property type="component" value="Unassembled WGS sequence"/>
</dbReference>
<sequence length="162" mass="17588">MDATSDDMRCNIVNGRAKETVTIPAGTSVALGLDNVIYHPGPATLYLGKVPEGETAATWDGSGVNWFKIKNWGGVYDPAMWDFEVLNQYQVNATIPAAVPSGEYLLRAEQIGLLIYLEPQYYVSCAQVKIVNGGDGKPPLVAIPGHFQPDDPWLASGHLENR</sequence>
<keyword evidence="2" id="KW-0964">Secreted</keyword>
<keyword evidence="2" id="KW-0624">Polysaccharide degradation</keyword>
<dbReference type="GO" id="GO:0008810">
    <property type="term" value="F:cellulase activity"/>
    <property type="evidence" value="ECO:0007669"/>
    <property type="project" value="UniProtKB-UniRule"/>
</dbReference>
<dbReference type="OrthoDB" id="4849160at2759"/>
<dbReference type="AlphaFoldDB" id="A0A4Y7T1J9"/>
<evidence type="ECO:0000313" key="5">
    <source>
        <dbReference type="Proteomes" id="UP000298030"/>
    </source>
</evidence>